<gene>
    <name evidence="8" type="ORF">HGQ17_14630</name>
</gene>
<keyword evidence="4 6" id="KW-1133">Transmembrane helix</keyword>
<evidence type="ECO:0000256" key="2">
    <source>
        <dbReference type="ARBA" id="ARBA00022475"/>
    </source>
</evidence>
<feature type="domain" description="Type II secretion system protein GspF" evidence="7">
    <location>
        <begin position="186"/>
        <end position="311"/>
    </location>
</feature>
<feature type="transmembrane region" description="Helical" evidence="6">
    <location>
        <begin position="144"/>
        <end position="166"/>
    </location>
</feature>
<evidence type="ECO:0000256" key="1">
    <source>
        <dbReference type="ARBA" id="ARBA00004651"/>
    </source>
</evidence>
<evidence type="ECO:0000256" key="4">
    <source>
        <dbReference type="ARBA" id="ARBA00022989"/>
    </source>
</evidence>
<feature type="transmembrane region" description="Helical" evidence="6">
    <location>
        <begin position="292"/>
        <end position="318"/>
    </location>
</feature>
<dbReference type="RefSeq" id="WP_168888694.1">
    <property type="nucleotide sequence ID" value="NZ_JABAHY010000030.1"/>
</dbReference>
<reference evidence="8 9" key="1">
    <citation type="submission" date="2020-04" db="EMBL/GenBank/DDBJ databases">
        <title>Nesterenkonia sp. nov., isolated from marine sediment.</title>
        <authorList>
            <person name="Zhang G."/>
        </authorList>
    </citation>
    <scope>NUCLEOTIDE SEQUENCE [LARGE SCALE GENOMIC DNA]</scope>
    <source>
        <strain evidence="8 9">MY13</strain>
    </source>
</reference>
<organism evidence="8 9">
    <name type="scientific">Nesterenkonia sedimenti</name>
    <dbReference type="NCBI Taxonomy" id="1463632"/>
    <lineage>
        <taxon>Bacteria</taxon>
        <taxon>Bacillati</taxon>
        <taxon>Actinomycetota</taxon>
        <taxon>Actinomycetes</taxon>
        <taxon>Micrococcales</taxon>
        <taxon>Micrococcaceae</taxon>
        <taxon>Nesterenkonia</taxon>
    </lineage>
</organism>
<comment type="caution">
    <text evidence="8">The sequence shown here is derived from an EMBL/GenBank/DDBJ whole genome shotgun (WGS) entry which is preliminary data.</text>
</comment>
<protein>
    <submittedName>
        <fullName evidence="8">Type II secretion system F family protein</fullName>
    </submittedName>
</protein>
<dbReference type="AlphaFoldDB" id="A0A7X8TLY4"/>
<comment type="subcellular location">
    <subcellularLocation>
        <location evidence="1">Cell membrane</location>
        <topology evidence="1">Multi-pass membrane protein</topology>
    </subcellularLocation>
</comment>
<evidence type="ECO:0000313" key="8">
    <source>
        <dbReference type="EMBL" id="NLS11210.1"/>
    </source>
</evidence>
<dbReference type="GO" id="GO:0005886">
    <property type="term" value="C:plasma membrane"/>
    <property type="evidence" value="ECO:0007669"/>
    <property type="project" value="UniProtKB-SubCell"/>
</dbReference>
<evidence type="ECO:0000313" key="9">
    <source>
        <dbReference type="Proteomes" id="UP000523139"/>
    </source>
</evidence>
<keyword evidence="2" id="KW-1003">Cell membrane</keyword>
<dbReference type="Proteomes" id="UP000523139">
    <property type="component" value="Unassembled WGS sequence"/>
</dbReference>
<dbReference type="EMBL" id="JABAHY010000030">
    <property type="protein sequence ID" value="NLS11210.1"/>
    <property type="molecule type" value="Genomic_DNA"/>
</dbReference>
<keyword evidence="3 6" id="KW-0812">Transmembrane</keyword>
<dbReference type="PANTHER" id="PTHR35007:SF4">
    <property type="entry name" value="CONSERVED TRANSMEMBRANE PROTEIN-RELATED"/>
    <property type="match status" value="1"/>
</dbReference>
<evidence type="ECO:0000256" key="5">
    <source>
        <dbReference type="ARBA" id="ARBA00023136"/>
    </source>
</evidence>
<feature type="transmembrane region" description="Helical" evidence="6">
    <location>
        <begin position="12"/>
        <end position="35"/>
    </location>
</feature>
<dbReference type="InterPro" id="IPR042094">
    <property type="entry name" value="T2SS_GspF_sf"/>
</dbReference>
<keyword evidence="9" id="KW-1185">Reference proteome</keyword>
<dbReference type="Pfam" id="PF00482">
    <property type="entry name" value="T2SSF"/>
    <property type="match status" value="1"/>
</dbReference>
<name>A0A7X8TLY4_9MICC</name>
<sequence>MNLASILDLGHATLIWAAVAGAALGAGLLLTFYGLPAMNRPRMLERVAPHVHMLRPSPTPTHSAFRGAARLVEPVLISAVNRLEAIGVPVLGRGNQQLIRRLEQANSPLTPVEYRMQQLMASILAIALAIGLSLAAVAAGSFRILPAIVLVLLSALAGAAAREALLSARIKRRRARILTEFPAVAEMLALAVSAGETASGAFSRISRSIQGELSAEFQRVINRIQAGETFTAALRRMSTRIQDLPPVSRFFEGVVVAVERGTPLADVLHAQAADARELSKRELMESAGRKEVAMLVPLIFGILPLTVIFALFPGLALLEIGL</sequence>
<evidence type="ECO:0000256" key="6">
    <source>
        <dbReference type="SAM" id="Phobius"/>
    </source>
</evidence>
<proteinExistence type="predicted"/>
<evidence type="ECO:0000256" key="3">
    <source>
        <dbReference type="ARBA" id="ARBA00022692"/>
    </source>
</evidence>
<keyword evidence="5 6" id="KW-0472">Membrane</keyword>
<dbReference type="PANTHER" id="PTHR35007">
    <property type="entry name" value="INTEGRAL MEMBRANE PROTEIN-RELATED"/>
    <property type="match status" value="1"/>
</dbReference>
<dbReference type="Gene3D" id="1.20.81.30">
    <property type="entry name" value="Type II secretion system (T2SS), domain F"/>
    <property type="match status" value="1"/>
</dbReference>
<dbReference type="InterPro" id="IPR018076">
    <property type="entry name" value="T2SS_GspF_dom"/>
</dbReference>
<evidence type="ECO:0000259" key="7">
    <source>
        <dbReference type="Pfam" id="PF00482"/>
    </source>
</evidence>
<accession>A0A7X8TLY4</accession>
<feature type="transmembrane region" description="Helical" evidence="6">
    <location>
        <begin position="119"/>
        <end position="138"/>
    </location>
</feature>